<dbReference type="GeneID" id="70177787"/>
<feature type="compositionally biased region" description="Polar residues" evidence="1">
    <location>
        <begin position="1"/>
        <end position="13"/>
    </location>
</feature>
<feature type="region of interest" description="Disordered" evidence="1">
    <location>
        <begin position="1"/>
        <end position="89"/>
    </location>
</feature>
<feature type="compositionally biased region" description="Low complexity" evidence="1">
    <location>
        <begin position="14"/>
        <end position="29"/>
    </location>
</feature>
<dbReference type="AlphaFoldDB" id="A0A9P8Y4L9"/>
<proteinExistence type="predicted"/>
<name>A0A9P8Y4L9_9PEZI</name>
<keyword evidence="3" id="KW-1185">Reference proteome</keyword>
<comment type="caution">
    <text evidence="2">The sequence shown here is derived from an EMBL/GenBank/DDBJ whole genome shotgun (WGS) entry which is preliminary data.</text>
</comment>
<feature type="compositionally biased region" description="Polar residues" evidence="1">
    <location>
        <begin position="39"/>
        <end position="82"/>
    </location>
</feature>
<protein>
    <submittedName>
        <fullName evidence="2">Uncharacterized protein</fullName>
    </submittedName>
</protein>
<evidence type="ECO:0000313" key="2">
    <source>
        <dbReference type="EMBL" id="KAH7029477.1"/>
    </source>
</evidence>
<sequence>MPSVVQDSQSPTVASHAALTTEFAAAPAAEQTWDDFEHNSSPGQQHSMQSDTSDPSPMQWSSPGVQTTSTPDHATPVESDTTPADFDAETLEEQREIDAARGRLYTTIKYHPEVRFFLEIAPTCSTPASCRRPLCGKAIECGAYRVTPRSICGSATMKFRLYHLRCFEQIADLEHPDFIKLLTLVTRNTFTQRIVKGTDGRHLLDVGAERLAVR</sequence>
<dbReference type="RefSeq" id="XP_046011765.1">
    <property type="nucleotide sequence ID" value="XM_046148241.1"/>
</dbReference>
<gene>
    <name evidence="2" type="ORF">B0I36DRAFT_133143</name>
</gene>
<dbReference type="Proteomes" id="UP000756346">
    <property type="component" value="Unassembled WGS sequence"/>
</dbReference>
<evidence type="ECO:0000256" key="1">
    <source>
        <dbReference type="SAM" id="MobiDB-lite"/>
    </source>
</evidence>
<dbReference type="EMBL" id="JAGTJQ010000006">
    <property type="protein sequence ID" value="KAH7029477.1"/>
    <property type="molecule type" value="Genomic_DNA"/>
</dbReference>
<reference evidence="2" key="1">
    <citation type="journal article" date="2021" name="Nat. Commun.">
        <title>Genetic determinants of endophytism in the Arabidopsis root mycobiome.</title>
        <authorList>
            <person name="Mesny F."/>
            <person name="Miyauchi S."/>
            <person name="Thiergart T."/>
            <person name="Pickel B."/>
            <person name="Atanasova L."/>
            <person name="Karlsson M."/>
            <person name="Huettel B."/>
            <person name="Barry K.W."/>
            <person name="Haridas S."/>
            <person name="Chen C."/>
            <person name="Bauer D."/>
            <person name="Andreopoulos W."/>
            <person name="Pangilinan J."/>
            <person name="LaButti K."/>
            <person name="Riley R."/>
            <person name="Lipzen A."/>
            <person name="Clum A."/>
            <person name="Drula E."/>
            <person name="Henrissat B."/>
            <person name="Kohler A."/>
            <person name="Grigoriev I.V."/>
            <person name="Martin F.M."/>
            <person name="Hacquard S."/>
        </authorList>
    </citation>
    <scope>NUCLEOTIDE SEQUENCE</scope>
    <source>
        <strain evidence="2">MPI-CAGE-CH-0230</strain>
    </source>
</reference>
<organism evidence="2 3">
    <name type="scientific">Microdochium trichocladiopsis</name>
    <dbReference type="NCBI Taxonomy" id="1682393"/>
    <lineage>
        <taxon>Eukaryota</taxon>
        <taxon>Fungi</taxon>
        <taxon>Dikarya</taxon>
        <taxon>Ascomycota</taxon>
        <taxon>Pezizomycotina</taxon>
        <taxon>Sordariomycetes</taxon>
        <taxon>Xylariomycetidae</taxon>
        <taxon>Xylariales</taxon>
        <taxon>Microdochiaceae</taxon>
        <taxon>Microdochium</taxon>
    </lineage>
</organism>
<evidence type="ECO:0000313" key="3">
    <source>
        <dbReference type="Proteomes" id="UP000756346"/>
    </source>
</evidence>
<dbReference type="OrthoDB" id="5104731at2759"/>
<accession>A0A9P8Y4L9</accession>